<dbReference type="Proteomes" id="UP000070700">
    <property type="component" value="Unassembled WGS sequence"/>
</dbReference>
<dbReference type="GO" id="GO:0022857">
    <property type="term" value="F:transmembrane transporter activity"/>
    <property type="evidence" value="ECO:0007669"/>
    <property type="project" value="InterPro"/>
</dbReference>
<protein>
    <submittedName>
        <fullName evidence="8">Phthalate transporter</fullName>
    </submittedName>
</protein>
<reference evidence="8 9" key="1">
    <citation type="submission" date="2015-10" db="EMBL/GenBank/DDBJ databases">
        <title>Full genome of DAOMC 229536 Phialocephala scopiformis, a fungal endophyte of spruce producing the potent anti-insectan compound rugulosin.</title>
        <authorList>
            <consortium name="DOE Joint Genome Institute"/>
            <person name="Walker A.K."/>
            <person name="Frasz S.L."/>
            <person name="Seifert K.A."/>
            <person name="Miller J.D."/>
            <person name="Mondo S.J."/>
            <person name="Labutti K."/>
            <person name="Lipzen A."/>
            <person name="Dockter R."/>
            <person name="Kennedy M."/>
            <person name="Grigoriev I.V."/>
            <person name="Spatafora J.W."/>
        </authorList>
    </citation>
    <scope>NUCLEOTIDE SEQUENCE [LARGE SCALE GENOMIC DNA]</scope>
    <source>
        <strain evidence="8 9">CBS 120377</strain>
    </source>
</reference>
<gene>
    <name evidence="8" type="ORF">LY89DRAFT_769634</name>
</gene>
<dbReference type="Gene3D" id="1.20.1250.20">
    <property type="entry name" value="MFS general substrate transporter like domains"/>
    <property type="match status" value="2"/>
</dbReference>
<keyword evidence="3 6" id="KW-0812">Transmembrane</keyword>
<dbReference type="KEGG" id="psco:LY89DRAFT_769634"/>
<dbReference type="InterPro" id="IPR011701">
    <property type="entry name" value="MFS"/>
</dbReference>
<feature type="domain" description="Major facilitator superfamily (MFS) profile" evidence="7">
    <location>
        <begin position="55"/>
        <end position="473"/>
    </location>
</feature>
<feature type="transmembrane region" description="Helical" evidence="6">
    <location>
        <begin position="446"/>
        <end position="466"/>
    </location>
</feature>
<dbReference type="SUPFAM" id="SSF103473">
    <property type="entry name" value="MFS general substrate transporter"/>
    <property type="match status" value="1"/>
</dbReference>
<dbReference type="Pfam" id="PF07690">
    <property type="entry name" value="MFS_1"/>
    <property type="match status" value="1"/>
</dbReference>
<keyword evidence="9" id="KW-1185">Reference proteome</keyword>
<dbReference type="PANTHER" id="PTHR43791:SF47">
    <property type="entry name" value="MAJOR FACILITATOR SUPERFAMILY (MFS) PROFILE DOMAIN-CONTAINING PROTEIN-RELATED"/>
    <property type="match status" value="1"/>
</dbReference>
<evidence type="ECO:0000256" key="1">
    <source>
        <dbReference type="ARBA" id="ARBA00004141"/>
    </source>
</evidence>
<keyword evidence="4 6" id="KW-1133">Transmembrane helix</keyword>
<dbReference type="InterPro" id="IPR020846">
    <property type="entry name" value="MFS_dom"/>
</dbReference>
<dbReference type="GeneID" id="28831555"/>
<evidence type="ECO:0000256" key="4">
    <source>
        <dbReference type="ARBA" id="ARBA00022989"/>
    </source>
</evidence>
<dbReference type="OrthoDB" id="3639251at2759"/>
<dbReference type="InParanoid" id="A0A132B3T6"/>
<comment type="subcellular location">
    <subcellularLocation>
        <location evidence="1">Membrane</location>
        <topology evidence="1">Multi-pass membrane protein</topology>
    </subcellularLocation>
</comment>
<evidence type="ECO:0000313" key="8">
    <source>
        <dbReference type="EMBL" id="KUJ06337.1"/>
    </source>
</evidence>
<organism evidence="8 9">
    <name type="scientific">Mollisia scopiformis</name>
    <name type="common">Conifer needle endophyte fungus</name>
    <name type="synonym">Phialocephala scopiformis</name>
    <dbReference type="NCBI Taxonomy" id="149040"/>
    <lineage>
        <taxon>Eukaryota</taxon>
        <taxon>Fungi</taxon>
        <taxon>Dikarya</taxon>
        <taxon>Ascomycota</taxon>
        <taxon>Pezizomycotina</taxon>
        <taxon>Leotiomycetes</taxon>
        <taxon>Helotiales</taxon>
        <taxon>Mollisiaceae</taxon>
        <taxon>Mollisia</taxon>
    </lineage>
</organism>
<keyword evidence="5 6" id="KW-0472">Membrane</keyword>
<feature type="transmembrane region" description="Helical" evidence="6">
    <location>
        <begin position="93"/>
        <end position="112"/>
    </location>
</feature>
<dbReference type="FunFam" id="1.20.1250.20:FF:000409">
    <property type="entry name" value="MFS general substrate transporter"/>
    <property type="match status" value="1"/>
</dbReference>
<dbReference type="GO" id="GO:0016020">
    <property type="term" value="C:membrane"/>
    <property type="evidence" value="ECO:0007669"/>
    <property type="project" value="UniProtKB-SubCell"/>
</dbReference>
<name>A0A132B3T6_MOLSC</name>
<feature type="transmembrane region" description="Helical" evidence="6">
    <location>
        <begin position="185"/>
        <end position="204"/>
    </location>
</feature>
<dbReference type="FunFam" id="1.20.1250.20:FF:000511">
    <property type="entry name" value="MFS general substrate transporter"/>
    <property type="match status" value="1"/>
</dbReference>
<keyword evidence="2" id="KW-0813">Transport</keyword>
<evidence type="ECO:0000256" key="5">
    <source>
        <dbReference type="ARBA" id="ARBA00023136"/>
    </source>
</evidence>
<evidence type="ECO:0000256" key="3">
    <source>
        <dbReference type="ARBA" id="ARBA00022692"/>
    </source>
</evidence>
<proteinExistence type="predicted"/>
<dbReference type="EMBL" id="KQ947448">
    <property type="protein sequence ID" value="KUJ06337.1"/>
    <property type="molecule type" value="Genomic_DNA"/>
</dbReference>
<feature type="transmembrane region" description="Helical" evidence="6">
    <location>
        <begin position="216"/>
        <end position="238"/>
    </location>
</feature>
<evidence type="ECO:0000256" key="2">
    <source>
        <dbReference type="ARBA" id="ARBA00022448"/>
    </source>
</evidence>
<dbReference type="PANTHER" id="PTHR43791">
    <property type="entry name" value="PERMEASE-RELATED"/>
    <property type="match status" value="1"/>
</dbReference>
<dbReference type="RefSeq" id="XP_018060692.1">
    <property type="nucleotide sequence ID" value="XM_018221829.1"/>
</dbReference>
<sequence>MAEKIMPHEDHDDLEKPSLDEHVEHTGEALWTDPRITTFTVEEQKKIVWRIDIRLVLTLGFLYMISLMDRTNLGAANIAGMATELKMNDKNNAYTVVSVVFFLPYAFFQPVATVVIREIGPRRFLAAIVLFWGATMIGFGFVKNWQTMAGLRVILGALEAGFYPGCIYLLSTWYPRYQLQKRNAVFYLIGSMASAFAGILAYGLMQLNGRAGLTGWRWIFIIEGVLTCVLGIFSYIMIVDFPELSPTSWNFLNEKEADFVVARIEHDRADIQVEPFHLGTYLRNGLDWKIWGFSMLYVLTTTNSYAIAYFLPIILRDGMGFDIAKAQCLVAPPYVAAAIVMFVQAYYGDKWHLRGPIIVFNAAMGILGLGLLGYTHNQALRYFGVFLATTACNANCPALVTYQANNVRGQWKRALTSATLIGGGAIGGIIGTTVFRAKDAPGYKPGILTCLIANALIIVITAALTLKFWRANNRVRAGGKMIEGQAGFLYTY</sequence>
<feature type="transmembrane region" description="Helical" evidence="6">
    <location>
        <begin position="355"/>
        <end position="374"/>
    </location>
</feature>
<evidence type="ECO:0000259" key="7">
    <source>
        <dbReference type="PROSITE" id="PS50850"/>
    </source>
</evidence>
<feature type="transmembrane region" description="Helical" evidence="6">
    <location>
        <begin position="154"/>
        <end position="173"/>
    </location>
</feature>
<dbReference type="PROSITE" id="PS50850">
    <property type="entry name" value="MFS"/>
    <property type="match status" value="1"/>
</dbReference>
<dbReference type="InterPro" id="IPR036259">
    <property type="entry name" value="MFS_trans_sf"/>
</dbReference>
<feature type="transmembrane region" description="Helical" evidence="6">
    <location>
        <begin position="290"/>
        <end position="311"/>
    </location>
</feature>
<accession>A0A132B3T6</accession>
<evidence type="ECO:0000256" key="6">
    <source>
        <dbReference type="SAM" id="Phobius"/>
    </source>
</evidence>
<feature type="transmembrane region" description="Helical" evidence="6">
    <location>
        <begin position="414"/>
        <end position="434"/>
    </location>
</feature>
<feature type="transmembrane region" description="Helical" evidence="6">
    <location>
        <begin position="124"/>
        <end position="142"/>
    </location>
</feature>
<feature type="transmembrane region" description="Helical" evidence="6">
    <location>
        <begin position="323"/>
        <end position="343"/>
    </location>
</feature>
<dbReference type="AlphaFoldDB" id="A0A132B3T6"/>
<evidence type="ECO:0000313" key="9">
    <source>
        <dbReference type="Proteomes" id="UP000070700"/>
    </source>
</evidence>